<keyword evidence="1" id="KW-0472">Membrane</keyword>
<proteinExistence type="predicted"/>
<keyword evidence="1" id="KW-1133">Transmembrane helix</keyword>
<name>A0A8J6TR34_9FIRM</name>
<feature type="transmembrane region" description="Helical" evidence="1">
    <location>
        <begin position="249"/>
        <end position="270"/>
    </location>
</feature>
<feature type="transmembrane region" description="Helical" evidence="1">
    <location>
        <begin position="222"/>
        <end position="243"/>
    </location>
</feature>
<comment type="caution">
    <text evidence="2">The sequence shown here is derived from an EMBL/GenBank/DDBJ whole genome shotgun (WGS) entry which is preliminary data.</text>
</comment>
<sequence length="293" mass="31899">MEFIKHVFYGVAIGISNVIPGLSGGTTAVILNIYDRLIGSISNLRKEPKKSLVFLLPLVLGAGLAILACSNLITYLLERHYMLINFFFIGIIFGSIPMIWKRATKDSFKPWHLIPCAVTFAIMIVTVVGPFAPETETVITSVTPWVFIQMFFCSALAAVCMIIPGISGSFVMLLFGVYTTVMTAISSFDAFLLLPIALGAGAGILFGAKIIDFFLRRYPQATYFSILGFVLGSGPVLFGKILVTNNFRTGLPLAGSIAVLIVGIVIVLVFDSKWLREKLKGRTGKKLTNSENV</sequence>
<dbReference type="PANTHER" id="PTHR37308:SF1">
    <property type="entry name" value="POLYPRENYL-PHOSPHATE TRANSPORTER"/>
    <property type="match status" value="1"/>
</dbReference>
<organism evidence="2 3">
    <name type="scientific">Massiliimalia timonensis</name>
    <dbReference type="NCBI Taxonomy" id="1987501"/>
    <lineage>
        <taxon>Bacteria</taxon>
        <taxon>Bacillati</taxon>
        <taxon>Bacillota</taxon>
        <taxon>Clostridia</taxon>
        <taxon>Eubacteriales</taxon>
        <taxon>Oscillospiraceae</taxon>
        <taxon>Massiliimalia</taxon>
    </lineage>
</organism>
<keyword evidence="1" id="KW-0812">Transmembrane</keyword>
<feature type="transmembrane region" description="Helical" evidence="1">
    <location>
        <begin position="52"/>
        <end position="76"/>
    </location>
</feature>
<dbReference type="RefSeq" id="WP_187536796.1">
    <property type="nucleotide sequence ID" value="NZ_JACRTL010000008.1"/>
</dbReference>
<dbReference type="Proteomes" id="UP000632659">
    <property type="component" value="Unassembled WGS sequence"/>
</dbReference>
<evidence type="ECO:0000313" key="3">
    <source>
        <dbReference type="Proteomes" id="UP000632659"/>
    </source>
</evidence>
<evidence type="ECO:0000313" key="2">
    <source>
        <dbReference type="EMBL" id="MBC8611859.1"/>
    </source>
</evidence>
<feature type="transmembrane region" description="Helical" evidence="1">
    <location>
        <begin position="144"/>
        <end position="163"/>
    </location>
</feature>
<dbReference type="AlphaFoldDB" id="A0A8J6TR34"/>
<feature type="transmembrane region" description="Helical" evidence="1">
    <location>
        <begin position="112"/>
        <end position="132"/>
    </location>
</feature>
<dbReference type="EMBL" id="JACRTL010000008">
    <property type="protein sequence ID" value="MBC8611859.1"/>
    <property type="molecule type" value="Genomic_DNA"/>
</dbReference>
<dbReference type="InterPro" id="IPR007163">
    <property type="entry name" value="VCA0040-like"/>
</dbReference>
<dbReference type="PANTHER" id="PTHR37308">
    <property type="entry name" value="INTEGRAL MEMBRANE PROTEIN"/>
    <property type="match status" value="1"/>
</dbReference>
<keyword evidence="3" id="KW-1185">Reference proteome</keyword>
<evidence type="ECO:0000256" key="1">
    <source>
        <dbReference type="SAM" id="Phobius"/>
    </source>
</evidence>
<accession>A0A8J6TR34</accession>
<reference evidence="2" key="1">
    <citation type="submission" date="2020-08" db="EMBL/GenBank/DDBJ databases">
        <title>Genome public.</title>
        <authorList>
            <person name="Liu C."/>
            <person name="Sun Q."/>
        </authorList>
    </citation>
    <scope>NUCLEOTIDE SEQUENCE</scope>
    <source>
        <strain evidence="2">NSJ-15</strain>
    </source>
</reference>
<feature type="transmembrane region" description="Helical" evidence="1">
    <location>
        <begin position="6"/>
        <end position="31"/>
    </location>
</feature>
<gene>
    <name evidence="2" type="ORF">H8702_12230</name>
</gene>
<protein>
    <submittedName>
        <fullName evidence="2">DUF368 domain-containing protein</fullName>
    </submittedName>
</protein>
<dbReference type="Pfam" id="PF04018">
    <property type="entry name" value="VCA0040-like"/>
    <property type="match status" value="1"/>
</dbReference>
<feature type="transmembrane region" description="Helical" evidence="1">
    <location>
        <begin position="194"/>
        <end position="215"/>
    </location>
</feature>
<feature type="transmembrane region" description="Helical" evidence="1">
    <location>
        <begin position="82"/>
        <end position="100"/>
    </location>
</feature>